<keyword evidence="3" id="KW-0175">Coiled coil</keyword>
<dbReference type="Gene3D" id="3.40.50.1390">
    <property type="entry name" value="Resolvase, N-terminal catalytic domain"/>
    <property type="match status" value="1"/>
</dbReference>
<reference evidence="5 6" key="1">
    <citation type="journal article" date="2021" name="Front. Microbiol.">
        <title>Comprehensive Comparative Genomics and Phenotyping of Methylobacterium Species.</title>
        <authorList>
            <person name="Alessa O."/>
            <person name="Ogura Y."/>
            <person name="Fujitani Y."/>
            <person name="Takami H."/>
            <person name="Hayashi T."/>
            <person name="Sahin N."/>
            <person name="Tani A."/>
        </authorList>
    </citation>
    <scope>NUCLEOTIDE SEQUENCE [LARGE SCALE GENOMIC DNA]</scope>
    <source>
        <strain evidence="5 6">DSM 23679</strain>
    </source>
</reference>
<dbReference type="InterPro" id="IPR025827">
    <property type="entry name" value="Zn_ribbon_recom_dom"/>
</dbReference>
<dbReference type="InterPro" id="IPR050639">
    <property type="entry name" value="SSR_resolvase"/>
</dbReference>
<dbReference type="PROSITE" id="PS51737">
    <property type="entry name" value="RECOMBINASE_DNA_BIND"/>
    <property type="match status" value="1"/>
</dbReference>
<dbReference type="SMART" id="SM00857">
    <property type="entry name" value="Resolvase"/>
    <property type="match status" value="1"/>
</dbReference>
<evidence type="ECO:0000256" key="2">
    <source>
        <dbReference type="ARBA" id="ARBA00023172"/>
    </source>
</evidence>
<feature type="domain" description="Recombinase" evidence="4">
    <location>
        <begin position="187"/>
        <end position="302"/>
    </location>
</feature>
<dbReference type="EMBL" id="BPQG01000116">
    <property type="protein sequence ID" value="GJD47146.1"/>
    <property type="molecule type" value="Genomic_DNA"/>
</dbReference>
<protein>
    <recommendedName>
        <fullName evidence="4">Recombinase domain-containing protein</fullName>
    </recommendedName>
</protein>
<organism evidence="5 6">
    <name type="scientific">Methylobacterium cerastii</name>
    <dbReference type="NCBI Taxonomy" id="932741"/>
    <lineage>
        <taxon>Bacteria</taxon>
        <taxon>Pseudomonadati</taxon>
        <taxon>Pseudomonadota</taxon>
        <taxon>Alphaproteobacteria</taxon>
        <taxon>Hyphomicrobiales</taxon>
        <taxon>Methylobacteriaceae</taxon>
        <taxon>Methylobacterium</taxon>
    </lineage>
</organism>
<keyword evidence="2" id="KW-0233">DNA recombination</keyword>
<evidence type="ECO:0000256" key="3">
    <source>
        <dbReference type="SAM" id="Coils"/>
    </source>
</evidence>
<dbReference type="InterPro" id="IPR011109">
    <property type="entry name" value="DNA_bind_recombinase_dom"/>
</dbReference>
<dbReference type="Pfam" id="PF00239">
    <property type="entry name" value="Resolvase"/>
    <property type="match status" value="1"/>
</dbReference>
<name>A0ABQ4QPC4_9HYPH</name>
<dbReference type="InterPro" id="IPR006119">
    <property type="entry name" value="Resolv_N"/>
</dbReference>
<dbReference type="InterPro" id="IPR038109">
    <property type="entry name" value="DNA_bind_recomb_sf"/>
</dbReference>
<dbReference type="RefSeq" id="WP_238273289.1">
    <property type="nucleotide sequence ID" value="NZ_BPQG01000116.1"/>
</dbReference>
<dbReference type="CDD" id="cd00338">
    <property type="entry name" value="Ser_Recombinase"/>
    <property type="match status" value="1"/>
</dbReference>
<dbReference type="SUPFAM" id="SSF53041">
    <property type="entry name" value="Resolvase-like"/>
    <property type="match status" value="1"/>
</dbReference>
<proteinExistence type="predicted"/>
<comment type="caution">
    <text evidence="5">The sequence shown here is derived from an EMBL/GenBank/DDBJ whole genome shotgun (WGS) entry which is preliminary data.</text>
</comment>
<dbReference type="Pfam" id="PF13408">
    <property type="entry name" value="Zn_ribbon_recom"/>
    <property type="match status" value="1"/>
</dbReference>
<dbReference type="Proteomes" id="UP001055117">
    <property type="component" value="Unassembled WGS sequence"/>
</dbReference>
<keyword evidence="1" id="KW-0238">DNA-binding</keyword>
<feature type="coiled-coil region" evidence="3">
    <location>
        <begin position="395"/>
        <end position="457"/>
    </location>
</feature>
<dbReference type="Gene3D" id="3.90.1750.20">
    <property type="entry name" value="Putative Large Serine Recombinase, Chain B, Domain 2"/>
    <property type="match status" value="1"/>
</dbReference>
<accession>A0ABQ4QPC4</accession>
<dbReference type="PANTHER" id="PTHR30461:SF2">
    <property type="entry name" value="SERINE RECOMBINASE PINE-RELATED"/>
    <property type="match status" value="1"/>
</dbReference>
<evidence type="ECO:0000313" key="6">
    <source>
        <dbReference type="Proteomes" id="UP001055117"/>
    </source>
</evidence>
<dbReference type="PANTHER" id="PTHR30461">
    <property type="entry name" value="DNA-INVERTASE FROM LAMBDOID PROPHAGE"/>
    <property type="match status" value="1"/>
</dbReference>
<keyword evidence="6" id="KW-1185">Reference proteome</keyword>
<gene>
    <name evidence="5" type="ORF">AFCDBAGC_5032</name>
</gene>
<evidence type="ECO:0000313" key="5">
    <source>
        <dbReference type="EMBL" id="GJD47146.1"/>
    </source>
</evidence>
<evidence type="ECO:0000259" key="4">
    <source>
        <dbReference type="PROSITE" id="PS51737"/>
    </source>
</evidence>
<sequence>MPVQRLAISYMRFSHRRQAKGDSIRRQIAACDRYVRDHGLTLLDTFTDKGVSAFRGKHATTGDLSRLLGMISAEKFGPIVQGRLTQELTLIIENIDRLSREPMMGALGRFTDLINVGVSIVCLDIPDKVFNEESINADANLLGVIVMMMSRGRNESQTKSTRVAESFNARFDQARIDGFAIKGYRGPAWLAVKDRRYVEHPDRCDVVREIYRLRIAGMGDYAIAAHLNERGVPTFPHCAKRSTKVANGGWYPSYVGKILASRAVLGEFDPRAAKNPFMYFPQVVSPSVWADAQAMRRTRATAAPGARGTKHHNVFLDMLRCAHCGGSMSMTQNRPMEGDKPALRYLQCSRRRRDKSGCTVPGMIPYSRMESLILDYLPRIPWGEIVERDNPDNPLKALDAEIARVRDELADLTEQNANLTSAVATARRPLPALLDALGETAVKVERAELRLKHLKNERTTKAAIMRPGLIRDATGFAESMKTATDTERYETRARLAKALSRIITRIDCDVKQKLVAVQVSTSFTILVFPLENHAMGFFPEDRPSTEMLSKLKPGLLGPVDRTKGPFVYLFGATPVAPITAV</sequence>
<dbReference type="InterPro" id="IPR036162">
    <property type="entry name" value="Resolvase-like_N_sf"/>
</dbReference>
<evidence type="ECO:0000256" key="1">
    <source>
        <dbReference type="ARBA" id="ARBA00023125"/>
    </source>
</evidence>
<dbReference type="Pfam" id="PF07508">
    <property type="entry name" value="Recombinase"/>
    <property type="match status" value="1"/>
</dbReference>